<dbReference type="Pfam" id="PF06458">
    <property type="entry name" value="MucBP"/>
    <property type="match status" value="2"/>
</dbReference>
<reference evidence="2 3" key="1">
    <citation type="submission" date="2016-03" db="EMBL/GenBank/DDBJ databases">
        <title>Pediococcus and Lactobacillus from brewery environment - whole genome sequencing and assembly.</title>
        <authorList>
            <person name="Behr J."/>
            <person name="Geissler A.J."/>
            <person name="Vogel R.F."/>
        </authorList>
    </citation>
    <scope>NUCLEOTIDE SEQUENCE [LARGE SCALE GENOMIC DNA]</scope>
    <source>
        <strain evidence="2 3">TMW 1.1989</strain>
    </source>
</reference>
<evidence type="ECO:0000313" key="2">
    <source>
        <dbReference type="EMBL" id="ANK63438.1"/>
    </source>
</evidence>
<protein>
    <submittedName>
        <fullName evidence="2">Uncharacterized protein</fullName>
    </submittedName>
</protein>
<keyword evidence="1" id="KW-0677">Repeat</keyword>
<organism evidence="2 3">
    <name type="scientific">Loigolactobacillus backii</name>
    <dbReference type="NCBI Taxonomy" id="375175"/>
    <lineage>
        <taxon>Bacteria</taxon>
        <taxon>Bacillati</taxon>
        <taxon>Bacillota</taxon>
        <taxon>Bacilli</taxon>
        <taxon>Lactobacillales</taxon>
        <taxon>Lactobacillaceae</taxon>
        <taxon>Loigolactobacillus</taxon>
    </lineage>
</organism>
<dbReference type="RefSeq" id="WP_068225416.1">
    <property type="nucleotide sequence ID" value="NZ_CP014623.1"/>
</dbReference>
<accession>A0A192H5C8</accession>
<dbReference type="AlphaFoldDB" id="A0A192H5C8"/>
<dbReference type="Proteomes" id="UP000078582">
    <property type="component" value="Chromosome"/>
</dbReference>
<keyword evidence="3" id="KW-1185">Reference proteome</keyword>
<evidence type="ECO:0000313" key="3">
    <source>
        <dbReference type="Proteomes" id="UP000078582"/>
    </source>
</evidence>
<gene>
    <name evidence="2" type="ORF">AYR53_12100</name>
</gene>
<sequence length="369" mass="42628">MRKFLRLIRRLLNPKKVAVPASIEVSTPELPAVEPRNKASLAYLPQTRSLIPAVQSALVVVFYLTETGKQLAKPLIFSGQLNQAFKVNFPEFNNYYLATITNYHSYFVYPRTSIQLIYAQQVAAPVIVFHFNQEHQLLRQPEYLVGTLGAPYQTHHLHLKQYRAVRATSNRQGQFSGKTQIVNYFYQTSAIIWSTRYLDSYISLRTQVQAFRFPGQSPLRSSLPKQSIWRIFRKVKIFDGSLWYDLGGQWISVVHASRLKQSPFIRQQPKPLTPPLFRQTAIIPGSRRAAISFASDQAVTTWSKPYGDPLHRLRHGQIVNIIKGTILNNNSVWYELEDASWLEEHYLHLLPPINLFNRPIQRLQLSERS</sequence>
<dbReference type="KEGG" id="lbt:AYR52_07370"/>
<evidence type="ECO:0000256" key="1">
    <source>
        <dbReference type="ARBA" id="ARBA00022737"/>
    </source>
</evidence>
<proteinExistence type="predicted"/>
<dbReference type="InterPro" id="IPR009459">
    <property type="entry name" value="MucBP_dom"/>
</dbReference>
<dbReference type="GeneID" id="42983004"/>
<dbReference type="EMBL" id="CP014873">
    <property type="protein sequence ID" value="ANK63438.1"/>
    <property type="molecule type" value="Genomic_DNA"/>
</dbReference>
<dbReference type="OrthoDB" id="2329985at2"/>
<name>A0A192H5C8_9LACO</name>
<dbReference type="STRING" id="375175.AYR53_12100"/>
<dbReference type="Gene3D" id="3.10.20.320">
    <property type="entry name" value="Putative peptidoglycan bound protein (lpxtg motif)"/>
    <property type="match status" value="1"/>
</dbReference>